<name>A0A6J4L1C3_9ACTN</name>
<reference evidence="2" key="1">
    <citation type="submission" date="2020-02" db="EMBL/GenBank/DDBJ databases">
        <authorList>
            <person name="Meier V. D."/>
        </authorList>
    </citation>
    <scope>NUCLEOTIDE SEQUENCE</scope>
    <source>
        <strain evidence="2">AVDCRST_MAG34</strain>
    </source>
</reference>
<sequence>EEAARGRAGRSGGAARPGDHPRVRRSTGAGLPGARGPGAGRPVARPPPAGHGDRPLRHPAGRQLQLPARRRGRDRLRVLGRRARGPVRGAHHPDVRLRRSARRRLPRAGDLRGPRRRPNPVAGGVGRARRRGPRRHAGQRHAGRHEPELRAARRAPRRPGGPGM</sequence>
<dbReference type="EMBL" id="CADCUI010000001">
    <property type="protein sequence ID" value="CAA9320512.1"/>
    <property type="molecule type" value="Genomic_DNA"/>
</dbReference>
<protein>
    <submittedName>
        <fullName evidence="2">Ligand-binding SRPBCC domain protein family</fullName>
    </submittedName>
</protein>
<dbReference type="AlphaFoldDB" id="A0A6J4L1C3"/>
<gene>
    <name evidence="2" type="ORF">AVDCRST_MAG34-1406</name>
</gene>
<feature type="region of interest" description="Disordered" evidence="1">
    <location>
        <begin position="1"/>
        <end position="164"/>
    </location>
</feature>
<organism evidence="2">
    <name type="scientific">uncultured Nocardioidaceae bacterium</name>
    <dbReference type="NCBI Taxonomy" id="253824"/>
    <lineage>
        <taxon>Bacteria</taxon>
        <taxon>Bacillati</taxon>
        <taxon>Actinomycetota</taxon>
        <taxon>Actinomycetes</taxon>
        <taxon>Propionibacteriales</taxon>
        <taxon>Nocardioidaceae</taxon>
        <taxon>environmental samples</taxon>
    </lineage>
</organism>
<feature type="non-terminal residue" evidence="2">
    <location>
        <position position="1"/>
    </location>
</feature>
<feature type="compositionally biased region" description="Gly residues" evidence="1">
    <location>
        <begin position="30"/>
        <end position="39"/>
    </location>
</feature>
<evidence type="ECO:0000313" key="2">
    <source>
        <dbReference type="EMBL" id="CAA9320512.1"/>
    </source>
</evidence>
<feature type="compositionally biased region" description="Basic residues" evidence="1">
    <location>
        <begin position="68"/>
        <end position="85"/>
    </location>
</feature>
<accession>A0A6J4L1C3</accession>
<proteinExistence type="predicted"/>
<feature type="non-terminal residue" evidence="2">
    <location>
        <position position="164"/>
    </location>
</feature>
<feature type="compositionally biased region" description="Basic residues" evidence="1">
    <location>
        <begin position="127"/>
        <end position="143"/>
    </location>
</feature>
<evidence type="ECO:0000256" key="1">
    <source>
        <dbReference type="SAM" id="MobiDB-lite"/>
    </source>
</evidence>